<dbReference type="AlphaFoldDB" id="A0A4P9W9X3"/>
<dbReference type="InterPro" id="IPR050491">
    <property type="entry name" value="AmpC-like"/>
</dbReference>
<dbReference type="OrthoDB" id="5946976at2759"/>
<feature type="transmembrane region" description="Helical" evidence="2">
    <location>
        <begin position="30"/>
        <end position="51"/>
    </location>
</feature>
<name>A0A4P9W9X3_9FUNG</name>
<reference evidence="6" key="1">
    <citation type="journal article" date="2018" name="Nat. Microbiol.">
        <title>Leveraging single-cell genomics to expand the fungal tree of life.</title>
        <authorList>
            <person name="Ahrendt S.R."/>
            <person name="Quandt C.A."/>
            <person name="Ciobanu D."/>
            <person name="Clum A."/>
            <person name="Salamov A."/>
            <person name="Andreopoulos B."/>
            <person name="Cheng J.F."/>
            <person name="Woyke T."/>
            <person name="Pelin A."/>
            <person name="Henrissat B."/>
            <person name="Reynolds N.K."/>
            <person name="Benny G.L."/>
            <person name="Smith M.E."/>
            <person name="James T.Y."/>
            <person name="Grigoriev I.V."/>
        </authorList>
    </citation>
    <scope>NUCLEOTIDE SEQUENCE [LARGE SCALE GENOMIC DNA]</scope>
</reference>
<gene>
    <name evidence="5" type="ORF">BDK51DRAFT_42169</name>
</gene>
<evidence type="ECO:0000313" key="5">
    <source>
        <dbReference type="EMBL" id="RKO88325.1"/>
    </source>
</evidence>
<dbReference type="Pfam" id="PF00144">
    <property type="entry name" value="Beta-lactamase"/>
    <property type="match status" value="1"/>
</dbReference>
<feature type="domain" description="Peptidase S12 Pab87-related C-terminal" evidence="4">
    <location>
        <begin position="437"/>
        <end position="526"/>
    </location>
</feature>
<organism evidence="5 6">
    <name type="scientific">Blyttiomyces helicus</name>
    <dbReference type="NCBI Taxonomy" id="388810"/>
    <lineage>
        <taxon>Eukaryota</taxon>
        <taxon>Fungi</taxon>
        <taxon>Fungi incertae sedis</taxon>
        <taxon>Chytridiomycota</taxon>
        <taxon>Chytridiomycota incertae sedis</taxon>
        <taxon>Chytridiomycetes</taxon>
        <taxon>Chytridiomycetes incertae sedis</taxon>
        <taxon>Blyttiomyces</taxon>
    </lineage>
</organism>
<keyword evidence="2" id="KW-0812">Transmembrane</keyword>
<dbReference type="InterPro" id="IPR012338">
    <property type="entry name" value="Beta-lactam/transpept-like"/>
</dbReference>
<dbReference type="Proteomes" id="UP000269721">
    <property type="component" value="Unassembled WGS sequence"/>
</dbReference>
<dbReference type="InterPro" id="IPR001466">
    <property type="entry name" value="Beta-lactam-related"/>
</dbReference>
<dbReference type="Pfam" id="PF11954">
    <property type="entry name" value="DUF3471"/>
    <property type="match status" value="1"/>
</dbReference>
<comment type="similarity">
    <text evidence="1">Belongs to the peptidase S12 family.</text>
</comment>
<keyword evidence="2" id="KW-1133">Transmembrane helix</keyword>
<evidence type="ECO:0000313" key="6">
    <source>
        <dbReference type="Proteomes" id="UP000269721"/>
    </source>
</evidence>
<sequence>MEAEREPLLRGAAPAVPAACTWRKLSPRRVAVGLTLALALLSVTVLAALHWRTPTEQQRLRSLEAEIDTLRRKWGVHGVSVAIVRRDKVLLARGFGEKNEKGDQVTADTIFGIGSTTKAFTSLLIGQLVEQGKVSWTTPVTSLHLSSFKDPIAASQANLIDILSHQTGLPRHDAMFGFWNTTKDCLARLNYLEPTESFRSTWQYNNWMYELAGDIVRDVSGKASWADALKGGILDPLNMTSTIGSFWDTPYTPDHARSFDEEGNLMPYEADGGSLPPTSAGAMSSSANDAGQWLRALLGRGSLSGTQLVNETTFQQLTQPHKTMDSPRTKEYGYTSYGLAWIISEYRGHHSVSHTGSTSGFKTALRFFPDDDLAYIIMTNTIARSLSTVLDEVISERLLFPEIPQSLKWSDVERETLRAAAETERLAVEKRRLSRLNGTSPSHPLDDYVGTYTHPAYGRFKITRPTPTSDILHGRVINPGSVIAINLTHWHLDVFAITGDTADVVFETEASTGAIDALVIPLEPSVVAGERFVKEA</sequence>
<evidence type="ECO:0000256" key="2">
    <source>
        <dbReference type="SAM" id="Phobius"/>
    </source>
</evidence>
<dbReference type="PANTHER" id="PTHR46825">
    <property type="entry name" value="D-ALANYL-D-ALANINE-CARBOXYPEPTIDASE/ENDOPEPTIDASE AMPH"/>
    <property type="match status" value="1"/>
</dbReference>
<dbReference type="Gene3D" id="3.40.710.10">
    <property type="entry name" value="DD-peptidase/beta-lactamase superfamily"/>
    <property type="match status" value="1"/>
</dbReference>
<keyword evidence="6" id="KW-1185">Reference proteome</keyword>
<evidence type="ECO:0000259" key="3">
    <source>
        <dbReference type="Pfam" id="PF00144"/>
    </source>
</evidence>
<accession>A0A4P9W9X3</accession>
<proteinExistence type="inferred from homology"/>
<protein>
    <submittedName>
        <fullName evidence="5">Beta-lactamase/transpeptidase-like protein</fullName>
    </submittedName>
</protein>
<dbReference type="PANTHER" id="PTHR46825:SF15">
    <property type="entry name" value="BETA-LACTAMASE-RELATED DOMAIN-CONTAINING PROTEIN"/>
    <property type="match status" value="1"/>
</dbReference>
<dbReference type="InterPro" id="IPR021860">
    <property type="entry name" value="Peptidase_S12_Pab87-rel_C"/>
</dbReference>
<evidence type="ECO:0000259" key="4">
    <source>
        <dbReference type="Pfam" id="PF11954"/>
    </source>
</evidence>
<evidence type="ECO:0000256" key="1">
    <source>
        <dbReference type="ARBA" id="ARBA00038215"/>
    </source>
</evidence>
<feature type="domain" description="Beta-lactamase-related" evidence="3">
    <location>
        <begin position="69"/>
        <end position="381"/>
    </location>
</feature>
<dbReference type="EMBL" id="KZ996793">
    <property type="protein sequence ID" value="RKO88325.1"/>
    <property type="molecule type" value="Genomic_DNA"/>
</dbReference>
<keyword evidence="2" id="KW-0472">Membrane</keyword>
<dbReference type="Gene3D" id="2.40.128.600">
    <property type="match status" value="1"/>
</dbReference>
<dbReference type="SUPFAM" id="SSF56601">
    <property type="entry name" value="beta-lactamase/transpeptidase-like"/>
    <property type="match status" value="1"/>
</dbReference>